<protein>
    <submittedName>
        <fullName evidence="2">Uncharacterized protein</fullName>
    </submittedName>
</protein>
<dbReference type="RefSeq" id="WP_322410656.1">
    <property type="nucleotide sequence ID" value="NZ_CP139779.1"/>
</dbReference>
<proteinExistence type="predicted"/>
<gene>
    <name evidence="2" type="ORF">T9R20_00710</name>
</gene>
<keyword evidence="1" id="KW-0472">Membrane</keyword>
<evidence type="ECO:0000313" key="2">
    <source>
        <dbReference type="EMBL" id="WQB70514.1"/>
    </source>
</evidence>
<accession>A0ABZ0VAL7</accession>
<name>A0ABZ0VAL7_9MICO</name>
<evidence type="ECO:0000256" key="1">
    <source>
        <dbReference type="SAM" id="Phobius"/>
    </source>
</evidence>
<reference evidence="2 3" key="1">
    <citation type="submission" date="2023-06" db="EMBL/GenBank/DDBJ databases">
        <title>Rock-solubilizing bacteria, Microbacterium invictum, promotes re-establishment of vegetation in rocky wasteland by accelerating rock bio-weathering and reshaping soil bacterial community.</title>
        <authorList>
            <person name="Liu C."/>
        </authorList>
    </citation>
    <scope>NUCLEOTIDE SEQUENCE [LARGE SCALE GENOMIC DNA]</scope>
    <source>
        <strain evidence="2 3">X-18</strain>
    </source>
</reference>
<feature type="transmembrane region" description="Helical" evidence="1">
    <location>
        <begin position="48"/>
        <end position="68"/>
    </location>
</feature>
<evidence type="ECO:0000313" key="3">
    <source>
        <dbReference type="Proteomes" id="UP001324533"/>
    </source>
</evidence>
<dbReference type="EMBL" id="CP139779">
    <property type="protein sequence ID" value="WQB70514.1"/>
    <property type="molecule type" value="Genomic_DNA"/>
</dbReference>
<keyword evidence="1" id="KW-1133">Transmembrane helix</keyword>
<keyword evidence="3" id="KW-1185">Reference proteome</keyword>
<sequence>MTSVDDRLSDSDPARELSDAALSPQVLAMWERAQSSPPVRSHRRRWRIAIPVIVVGLVATGAAIAFPIPTTMNIGEQGTIVEPDARIPINYTTLTGTEVSCQYLVYLGDDVRTTRDSEVAAILGETDWTGIGQDIYDYAINNPRGPVDGEVWTNDSPEMRDTHSFILAVQPMFEGRLPADMQGDVGTWRMTSTCEGPYR</sequence>
<keyword evidence="1" id="KW-0812">Transmembrane</keyword>
<dbReference type="Proteomes" id="UP001324533">
    <property type="component" value="Chromosome"/>
</dbReference>
<organism evidence="2 3">
    <name type="scientific">Microbacterium invictum</name>
    <dbReference type="NCBI Taxonomy" id="515415"/>
    <lineage>
        <taxon>Bacteria</taxon>
        <taxon>Bacillati</taxon>
        <taxon>Actinomycetota</taxon>
        <taxon>Actinomycetes</taxon>
        <taxon>Micrococcales</taxon>
        <taxon>Microbacteriaceae</taxon>
        <taxon>Microbacterium</taxon>
    </lineage>
</organism>